<dbReference type="InterPro" id="IPR009729">
    <property type="entry name" value="Gal-3-0_sulfotransfrase"/>
</dbReference>
<dbReference type="Proteomes" id="UP000694865">
    <property type="component" value="Unplaced"/>
</dbReference>
<comment type="subcellular location">
    <subcellularLocation>
        <location evidence="1">Golgi apparatus membrane</location>
        <topology evidence="1">Single-pass type II membrane protein</topology>
    </subcellularLocation>
</comment>
<keyword evidence="8" id="KW-0472">Membrane</keyword>
<gene>
    <name evidence="11" type="primary">LOC102808289</name>
</gene>
<keyword evidence="6" id="KW-1133">Transmembrane helix</keyword>
<dbReference type="InterPro" id="IPR027417">
    <property type="entry name" value="P-loop_NTPase"/>
</dbReference>
<evidence type="ECO:0000256" key="5">
    <source>
        <dbReference type="ARBA" id="ARBA00022968"/>
    </source>
</evidence>
<evidence type="ECO:0000313" key="11">
    <source>
        <dbReference type="RefSeq" id="XP_006813179.1"/>
    </source>
</evidence>
<dbReference type="Gene3D" id="3.40.50.300">
    <property type="entry name" value="P-loop containing nucleotide triphosphate hydrolases"/>
    <property type="match status" value="1"/>
</dbReference>
<keyword evidence="7" id="KW-0333">Golgi apparatus</keyword>
<accession>A0ABM0LZI8</accession>
<dbReference type="Pfam" id="PF06990">
    <property type="entry name" value="Gal-3-0_sulfotr"/>
    <property type="match status" value="1"/>
</dbReference>
<keyword evidence="5" id="KW-0735">Signal-anchor</keyword>
<evidence type="ECO:0000256" key="9">
    <source>
        <dbReference type="ARBA" id="ARBA00023180"/>
    </source>
</evidence>
<dbReference type="GeneID" id="102808289"/>
<organism evidence="10 11">
    <name type="scientific">Saccoglossus kowalevskii</name>
    <name type="common">Acorn worm</name>
    <dbReference type="NCBI Taxonomy" id="10224"/>
    <lineage>
        <taxon>Eukaryota</taxon>
        <taxon>Metazoa</taxon>
        <taxon>Hemichordata</taxon>
        <taxon>Enteropneusta</taxon>
        <taxon>Harrimaniidae</taxon>
        <taxon>Saccoglossus</taxon>
    </lineage>
</organism>
<keyword evidence="10" id="KW-1185">Reference proteome</keyword>
<keyword evidence="9" id="KW-0325">Glycoprotein</keyword>
<evidence type="ECO:0000256" key="4">
    <source>
        <dbReference type="ARBA" id="ARBA00022692"/>
    </source>
</evidence>
<evidence type="ECO:0000256" key="6">
    <source>
        <dbReference type="ARBA" id="ARBA00022989"/>
    </source>
</evidence>
<dbReference type="RefSeq" id="XP_006813179.1">
    <property type="nucleotide sequence ID" value="XM_006813116.1"/>
</dbReference>
<proteinExistence type="inferred from homology"/>
<evidence type="ECO:0000256" key="8">
    <source>
        <dbReference type="ARBA" id="ARBA00023136"/>
    </source>
</evidence>
<reference evidence="11" key="1">
    <citation type="submission" date="2025-08" db="UniProtKB">
        <authorList>
            <consortium name="RefSeq"/>
        </authorList>
    </citation>
    <scope>IDENTIFICATION</scope>
    <source>
        <tissue evidence="11">Testes</tissue>
    </source>
</reference>
<evidence type="ECO:0000256" key="7">
    <source>
        <dbReference type="ARBA" id="ARBA00023034"/>
    </source>
</evidence>
<protein>
    <submittedName>
        <fullName evidence="11">Galactosylceramide sulfotransferase-like</fullName>
    </submittedName>
</protein>
<name>A0ABM0LZI8_SACKO</name>
<evidence type="ECO:0000256" key="2">
    <source>
        <dbReference type="ARBA" id="ARBA00008124"/>
    </source>
</evidence>
<evidence type="ECO:0000256" key="1">
    <source>
        <dbReference type="ARBA" id="ARBA00004323"/>
    </source>
</evidence>
<keyword evidence="3" id="KW-0808">Transferase</keyword>
<dbReference type="PANTHER" id="PTHR14647:SF87">
    <property type="entry name" value="PUTATIVE-RELATED"/>
    <property type="match status" value="1"/>
</dbReference>
<dbReference type="SUPFAM" id="SSF52540">
    <property type="entry name" value="P-loop containing nucleoside triphosphate hydrolases"/>
    <property type="match status" value="1"/>
</dbReference>
<keyword evidence="4" id="KW-0812">Transmembrane</keyword>
<sequence>MQQNKNSLWDIKYNRKNLHPTITDQERTHSVGYDSNEKAVEQCKPVSKFVFIKTMKTGSSTTANIMLRYGMKNNLTVARSTDFRDLRCINYTAIDFSASHMQLNRSAIDNIIPNAKYFTILRSPYTHLRSAFYYFKFSRMLDNSTFIQFVKHLEKYDNFTHRLHQHRNGQMWFLDPRFDMNQRDNNTYILQVINKLDQELDLVMLMEYYDESLLLLKKLLCWEFDDLVYHGVKMRKPNDTMVPKMTSSIRKWSNTDVLLYEHFNRTFWEKVKNYDGNFEKDLNEFRTRQQNVSTQCASSNAWEYNSFCWRLTVDTHHIRSAAIQQQKTWMHAIRKERKEKCSSI</sequence>
<dbReference type="PANTHER" id="PTHR14647">
    <property type="entry name" value="GALACTOSE-3-O-SULFOTRANSFERASE"/>
    <property type="match status" value="1"/>
</dbReference>
<comment type="similarity">
    <text evidence="2">Belongs to the galactose-3-O-sulfotransferase family.</text>
</comment>
<evidence type="ECO:0000256" key="3">
    <source>
        <dbReference type="ARBA" id="ARBA00022679"/>
    </source>
</evidence>
<evidence type="ECO:0000313" key="10">
    <source>
        <dbReference type="Proteomes" id="UP000694865"/>
    </source>
</evidence>